<dbReference type="EMBL" id="AGXW01000002">
    <property type="protein sequence ID" value="EKJ91800.1"/>
    <property type="molecule type" value="Genomic_DNA"/>
</dbReference>
<dbReference type="SUPFAM" id="SSF52402">
    <property type="entry name" value="Adenine nucleotide alpha hydrolases-like"/>
    <property type="match status" value="1"/>
</dbReference>
<feature type="domain" description="Phosphoadenosine phosphosulphate reductase" evidence="1">
    <location>
        <begin position="79"/>
        <end position="214"/>
    </location>
</feature>
<gene>
    <name evidence="2" type="ORF">HMPREF1057_00635</name>
</gene>
<dbReference type="HOGENOM" id="CLU_899121_0_0_10"/>
<dbReference type="Gene3D" id="3.40.50.620">
    <property type="entry name" value="HUPs"/>
    <property type="match status" value="1"/>
</dbReference>
<organism evidence="2 3">
    <name type="scientific">Bacteroides finegoldii CL09T03C10</name>
    <dbReference type="NCBI Taxonomy" id="997888"/>
    <lineage>
        <taxon>Bacteria</taxon>
        <taxon>Pseudomonadati</taxon>
        <taxon>Bacteroidota</taxon>
        <taxon>Bacteroidia</taxon>
        <taxon>Bacteroidales</taxon>
        <taxon>Bacteroidaceae</taxon>
        <taxon>Bacteroides</taxon>
    </lineage>
</organism>
<reference evidence="2 3" key="1">
    <citation type="submission" date="2012-02" db="EMBL/GenBank/DDBJ databases">
        <title>The Genome Sequence of Bacteroides finegoldii CL09T03C10.</title>
        <authorList>
            <consortium name="The Broad Institute Genome Sequencing Platform"/>
            <person name="Earl A."/>
            <person name="Ward D."/>
            <person name="Feldgarden M."/>
            <person name="Gevers D."/>
            <person name="Zitomersky N.L."/>
            <person name="Coyne M.J."/>
            <person name="Comstock L.E."/>
            <person name="Young S.K."/>
            <person name="Zeng Q."/>
            <person name="Gargeya S."/>
            <person name="Fitzgerald M."/>
            <person name="Haas B."/>
            <person name="Abouelleil A."/>
            <person name="Alvarado L."/>
            <person name="Arachchi H.M."/>
            <person name="Berlin A."/>
            <person name="Chapman S.B."/>
            <person name="Gearin G."/>
            <person name="Goldberg J."/>
            <person name="Griggs A."/>
            <person name="Gujja S."/>
            <person name="Hansen M."/>
            <person name="Heiman D."/>
            <person name="Howarth C."/>
            <person name="Larimer J."/>
            <person name="Lui A."/>
            <person name="MacDonald P.J.P."/>
            <person name="McCowen C."/>
            <person name="Montmayeur A."/>
            <person name="Murphy C."/>
            <person name="Neiman D."/>
            <person name="Pearson M."/>
            <person name="Priest M."/>
            <person name="Roberts A."/>
            <person name="Saif S."/>
            <person name="Shea T."/>
            <person name="Sisk P."/>
            <person name="Stolte C."/>
            <person name="Sykes S."/>
            <person name="Wortman J."/>
            <person name="Nusbaum C."/>
            <person name="Birren B."/>
        </authorList>
    </citation>
    <scope>NUCLEOTIDE SEQUENCE [LARGE SCALE GENOMIC DNA]</scope>
    <source>
        <strain evidence="2 3">CL09T03C10</strain>
    </source>
</reference>
<dbReference type="InterPro" id="IPR014729">
    <property type="entry name" value="Rossmann-like_a/b/a_fold"/>
</dbReference>
<dbReference type="AlphaFoldDB" id="K5CR14"/>
<dbReference type="Proteomes" id="UP000007995">
    <property type="component" value="Unassembled WGS sequence"/>
</dbReference>
<dbReference type="PANTHER" id="PTHR43196:SF2">
    <property type="entry name" value="PHOSPHOADENOSINE PHOSPHOSULFATE REDUCTASE"/>
    <property type="match status" value="1"/>
</dbReference>
<protein>
    <recommendedName>
        <fullName evidence="1">Phosphoadenosine phosphosulphate reductase domain-containing protein</fullName>
    </recommendedName>
</protein>
<name>K5CR14_9BACE</name>
<comment type="caution">
    <text evidence="2">The sequence shown here is derived from an EMBL/GenBank/DDBJ whole genome shotgun (WGS) entry which is preliminary data.</text>
</comment>
<dbReference type="OrthoDB" id="9794018at2"/>
<dbReference type="RefSeq" id="WP_007759501.1">
    <property type="nucleotide sequence ID" value="NZ_AKBZ01000001.1"/>
</dbReference>
<dbReference type="InterPro" id="IPR002500">
    <property type="entry name" value="PAPS_reduct_dom"/>
</dbReference>
<evidence type="ECO:0000259" key="1">
    <source>
        <dbReference type="Pfam" id="PF01507"/>
    </source>
</evidence>
<dbReference type="InterPro" id="IPR050128">
    <property type="entry name" value="Sulfate_adenylyltrnsfr_sub2"/>
</dbReference>
<evidence type="ECO:0000313" key="2">
    <source>
        <dbReference type="EMBL" id="EKJ91800.1"/>
    </source>
</evidence>
<accession>K5CR14</accession>
<dbReference type="Pfam" id="PF01507">
    <property type="entry name" value="PAPS_reduct"/>
    <property type="match status" value="1"/>
</dbReference>
<dbReference type="PANTHER" id="PTHR43196">
    <property type="entry name" value="SULFATE ADENYLYLTRANSFERASE SUBUNIT 2"/>
    <property type="match status" value="1"/>
</dbReference>
<sequence length="298" mass="35237">MNLFADEIEQTSIDRIRKFAKIAKAMEFEIAVGFSGGKDSCVIYDLCKRSGIDFKAYYNVAFESLITKRFIRDNYPDVIWRRDYKYGFIENIWKNHGGLLPTVYMAYCCDNYKHNSKYVDKCSIVGVRKSESARRKERTVFEAKNKTVMKNNKALIDDYFEEHCQSTGNASVIQLKPIIDWTDNDVWDYIHKHNLSINPEYEYSKRVGCVVCPKANFTSNYIGLMKYSKLIDAFILAKEKAGRNSPEDWNITKEDKSYIDDKPYYICRWLNHSFMPFTKKQEEFYRKVREKYDLIKTE</sequence>
<dbReference type="GO" id="GO:0003824">
    <property type="term" value="F:catalytic activity"/>
    <property type="evidence" value="ECO:0007669"/>
    <property type="project" value="InterPro"/>
</dbReference>
<evidence type="ECO:0000313" key="3">
    <source>
        <dbReference type="Proteomes" id="UP000007995"/>
    </source>
</evidence>
<proteinExistence type="predicted"/>